<feature type="transmembrane region" description="Helical" evidence="11">
    <location>
        <begin position="1000"/>
        <end position="1019"/>
    </location>
</feature>
<keyword evidence="4 11" id="KW-0812">Transmembrane</keyword>
<evidence type="ECO:0000256" key="8">
    <source>
        <dbReference type="ARBA" id="ARBA00022989"/>
    </source>
</evidence>
<evidence type="ECO:0000256" key="9">
    <source>
        <dbReference type="ARBA" id="ARBA00023136"/>
    </source>
</evidence>
<feature type="transmembrane region" description="Helical" evidence="11">
    <location>
        <begin position="199"/>
        <end position="220"/>
    </location>
</feature>
<evidence type="ECO:0000256" key="3">
    <source>
        <dbReference type="ARBA" id="ARBA00022448"/>
    </source>
</evidence>
<dbReference type="InterPro" id="IPR011527">
    <property type="entry name" value="ABC1_TM_dom"/>
</dbReference>
<feature type="compositionally biased region" description="Acidic residues" evidence="10">
    <location>
        <begin position="719"/>
        <end position="728"/>
    </location>
</feature>
<organism evidence="14 15">
    <name type="scientific">Euplotes crassus</name>
    <dbReference type="NCBI Taxonomy" id="5936"/>
    <lineage>
        <taxon>Eukaryota</taxon>
        <taxon>Sar</taxon>
        <taxon>Alveolata</taxon>
        <taxon>Ciliophora</taxon>
        <taxon>Intramacronucleata</taxon>
        <taxon>Spirotrichea</taxon>
        <taxon>Hypotrichia</taxon>
        <taxon>Euplotida</taxon>
        <taxon>Euplotidae</taxon>
        <taxon>Moneuplotes</taxon>
    </lineage>
</organism>
<evidence type="ECO:0000256" key="1">
    <source>
        <dbReference type="ARBA" id="ARBA00004141"/>
    </source>
</evidence>
<dbReference type="PANTHER" id="PTHR24223:SF456">
    <property type="entry name" value="MULTIDRUG RESISTANCE-ASSOCIATED PROTEIN LETHAL(2)03659"/>
    <property type="match status" value="1"/>
</dbReference>
<evidence type="ECO:0000259" key="13">
    <source>
        <dbReference type="PROSITE" id="PS50929"/>
    </source>
</evidence>
<dbReference type="SUPFAM" id="SSF52540">
    <property type="entry name" value="P-loop containing nucleoside triphosphate hydrolases"/>
    <property type="match status" value="2"/>
</dbReference>
<dbReference type="SUPFAM" id="SSF90123">
    <property type="entry name" value="ABC transporter transmembrane region"/>
    <property type="match status" value="2"/>
</dbReference>
<reference evidence="14" key="1">
    <citation type="submission" date="2023-07" db="EMBL/GenBank/DDBJ databases">
        <authorList>
            <consortium name="AG Swart"/>
            <person name="Singh M."/>
            <person name="Singh A."/>
            <person name="Seah K."/>
            <person name="Emmerich C."/>
        </authorList>
    </citation>
    <scope>NUCLEOTIDE SEQUENCE</scope>
    <source>
        <strain evidence="14">DP1</strain>
    </source>
</reference>
<dbReference type="EMBL" id="CAMPGE010005184">
    <property type="protein sequence ID" value="CAI2364032.1"/>
    <property type="molecule type" value="Genomic_DNA"/>
</dbReference>
<comment type="similarity">
    <text evidence="2">Belongs to the ABC transporter superfamily. ABCC family. Conjugate transporter (TC 3.A.1.208) subfamily.</text>
</comment>
<dbReference type="PROSITE" id="PS50893">
    <property type="entry name" value="ABC_TRANSPORTER_2"/>
    <property type="match status" value="2"/>
</dbReference>
<feature type="transmembrane region" description="Helical" evidence="11">
    <location>
        <begin position="96"/>
        <end position="116"/>
    </location>
</feature>
<dbReference type="CDD" id="cd03244">
    <property type="entry name" value="ABCC_MRP_domain2"/>
    <property type="match status" value="1"/>
</dbReference>
<feature type="domain" description="ABC transporter" evidence="12">
    <location>
        <begin position="442"/>
        <end position="709"/>
    </location>
</feature>
<evidence type="ECO:0000313" key="14">
    <source>
        <dbReference type="EMBL" id="CAI2364032.1"/>
    </source>
</evidence>
<feature type="transmembrane region" description="Helical" evidence="11">
    <location>
        <begin position="893"/>
        <end position="926"/>
    </location>
</feature>
<dbReference type="Proteomes" id="UP001295684">
    <property type="component" value="Unassembled WGS sequence"/>
</dbReference>
<dbReference type="GO" id="GO:0016020">
    <property type="term" value="C:membrane"/>
    <property type="evidence" value="ECO:0007669"/>
    <property type="project" value="UniProtKB-SubCell"/>
</dbReference>
<dbReference type="Pfam" id="PF00664">
    <property type="entry name" value="ABC_membrane"/>
    <property type="match status" value="2"/>
</dbReference>
<gene>
    <name evidence="14" type="ORF">ECRASSUSDP1_LOCUS5372</name>
</gene>
<dbReference type="InterPro" id="IPR027417">
    <property type="entry name" value="P-loop_NTPase"/>
</dbReference>
<proteinExistence type="inferred from homology"/>
<dbReference type="SMART" id="SM00382">
    <property type="entry name" value="AAA"/>
    <property type="match status" value="2"/>
</dbReference>
<dbReference type="InterPro" id="IPR003439">
    <property type="entry name" value="ABC_transporter-like_ATP-bd"/>
</dbReference>
<feature type="transmembrane region" description="Helical" evidence="11">
    <location>
        <begin position="284"/>
        <end position="305"/>
    </location>
</feature>
<feature type="domain" description="ABC transporter" evidence="12">
    <location>
        <begin position="1094"/>
        <end position="1328"/>
    </location>
</feature>
<evidence type="ECO:0000256" key="6">
    <source>
        <dbReference type="ARBA" id="ARBA00022741"/>
    </source>
</evidence>
<feature type="transmembrane region" description="Helical" evidence="11">
    <location>
        <begin position="174"/>
        <end position="193"/>
    </location>
</feature>
<dbReference type="InterPro" id="IPR003593">
    <property type="entry name" value="AAA+_ATPase"/>
</dbReference>
<dbReference type="GO" id="GO:0005524">
    <property type="term" value="F:ATP binding"/>
    <property type="evidence" value="ECO:0007669"/>
    <property type="project" value="UniProtKB-KW"/>
</dbReference>
<keyword evidence="3" id="KW-0813">Transport</keyword>
<keyword evidence="8 11" id="KW-1133">Transmembrane helix</keyword>
<dbReference type="InterPro" id="IPR050173">
    <property type="entry name" value="ABC_transporter_C-like"/>
</dbReference>
<name>A0AAD1U857_EUPCR</name>
<dbReference type="PANTHER" id="PTHR24223">
    <property type="entry name" value="ATP-BINDING CASSETTE SUB-FAMILY C"/>
    <property type="match status" value="1"/>
</dbReference>
<evidence type="ECO:0000256" key="11">
    <source>
        <dbReference type="SAM" id="Phobius"/>
    </source>
</evidence>
<sequence length="1333" mass="153581">MTDFMTKSGLQELKIKDLGTLEVEDRTETHYNRFRKEWEAQEQIDSNSIIKILWKLYKWRFAACLVGTWGCIFTEIINFHVQAEVLSYIDGGDESMLWAIICAFAIAGMEFTARGFHMLQNTQQLRCGERVGAAVSSLAYSKIFRIREGKYQKGQLQNMIDDDCVRISNVFHEATQIAIMPMLIVTTFFYLYLYIGHIIWIPLGIIIAGAVFVYFVNIFVAQLEKRKRKDDDDRATVLSEIIDNIKVLKMNSWTHCFEEKLSKLRKKEHYNDFYSKLLQMPAHILHYLSYYLMVLSVFCTCVLGYKMKLSIPVSMAIWRLLVKVKWHTQWIPNFAQKFAEFQVSMERLTEFLQSKEIETTMIEEIDPEVSKNSIEIQQSNFFWGLNHCDREDANDKNENKFDKKLRQRFDQEIFEKSQEIEQRSNNQSKKIEVKNESFKSNIKRVDTRQTMNNAVILKDIELDIKKNEFVAIIGDVGSGKSSLIKTLLKETLYVDDQTLMKYGHTQISNAYEDNGHSANNSNTFVRKEDVMDFRNQHVKNVRPRIRVAGSVSLVEQKPFVLSQTIRQNILFGRPLDEARYNRVVEAAQLGKDLEVFEAGDLTHVGEKGITLSGGQKARLSIARALYADRDIVLMDDPLSALDSHVKKLIFDEVCCRELRDRTRVIVTHAVDFLDKVDRVIVMEQGRVKLNGSYQQLMEHSYFRKIMHTMEAQDKKDEEQNSSENEDSDEVGHKKKNYLSLKEKILLERDDDKDIDLSPSIYLQYFTYLKSGLFFILIAVGILTFVRLWTIKADYLMLKWVGEFSVTQTADSEILYTVFYVAFVVLFVDLSGWIVEVYQNYIIGKNLFDTMLSRMLNAPINLFFDKTPCGIINKRLSSDLNYASRELPDTIKQILRCLIFIGITFTFIATNAPICIVVFPFSIAIYITLMKEFINCSVQVGKLKIATASPASSHLGESIDGVSTIRAFNRVKEFESERFTLIDQQYSVGILSTGLNCWMNMRLNAVAMIFILFQMIYCILYRDPQNSLMTGMLITYIFELQWDVGAMFYHASWAHERLVSFYKCKKFMEIPQEAPQQLPLPISQNNQPWISQGKIHFKQFSVRYRPDTPIVLKNITFQIEPAQKIGIVGRTGAGKSTLCLALCRILESLKGSIEIDDVDIFTVGLADLRDRITIIPQEPVLFKNTLRFNLDPKCQHSDSEIQKLLNRANLSHLLNRTADGLNFSVAEKGSNLSAGEKALVCICRAILRKNKIVIMDEATASIDVNTEETVQKLMKQEFKDSTVITVAHRLNTIMKSDKIAVLSFGELMEFGTPEELLRNKNSHFTEMVNRFSKG</sequence>
<evidence type="ECO:0000256" key="10">
    <source>
        <dbReference type="SAM" id="MobiDB-lite"/>
    </source>
</evidence>
<feature type="transmembrane region" description="Helical" evidence="11">
    <location>
        <begin position="61"/>
        <end position="81"/>
    </location>
</feature>
<dbReference type="CDD" id="cd03250">
    <property type="entry name" value="ABCC_MRP_domain1"/>
    <property type="match status" value="1"/>
</dbReference>
<keyword evidence="7" id="KW-0067">ATP-binding</keyword>
<dbReference type="Gene3D" id="1.20.1560.10">
    <property type="entry name" value="ABC transporter type 1, transmembrane domain"/>
    <property type="match status" value="2"/>
</dbReference>
<keyword evidence="6" id="KW-0547">Nucleotide-binding</keyword>
<keyword evidence="9 11" id="KW-0472">Membrane</keyword>
<dbReference type="InterPro" id="IPR036640">
    <property type="entry name" value="ABC1_TM_sf"/>
</dbReference>
<dbReference type="PROSITE" id="PS00211">
    <property type="entry name" value="ABC_TRANSPORTER_1"/>
    <property type="match status" value="2"/>
</dbReference>
<feature type="region of interest" description="Disordered" evidence="10">
    <location>
        <begin position="712"/>
        <end position="732"/>
    </location>
</feature>
<protein>
    <submittedName>
        <fullName evidence="14">Uncharacterized protein</fullName>
    </submittedName>
</protein>
<comment type="subcellular location">
    <subcellularLocation>
        <location evidence="1">Membrane</location>
        <topology evidence="1">Multi-pass membrane protein</topology>
    </subcellularLocation>
</comment>
<feature type="domain" description="ABC transmembrane type-1" evidence="13">
    <location>
        <begin position="88"/>
        <end position="340"/>
    </location>
</feature>
<keyword evidence="15" id="KW-1185">Reference proteome</keyword>
<evidence type="ECO:0000256" key="2">
    <source>
        <dbReference type="ARBA" id="ARBA00009726"/>
    </source>
</evidence>
<dbReference type="Gene3D" id="3.40.50.300">
    <property type="entry name" value="P-loop containing nucleotide triphosphate hydrolases"/>
    <property type="match status" value="2"/>
</dbReference>
<evidence type="ECO:0000256" key="7">
    <source>
        <dbReference type="ARBA" id="ARBA00022840"/>
    </source>
</evidence>
<dbReference type="GO" id="GO:0140359">
    <property type="term" value="F:ABC-type transporter activity"/>
    <property type="evidence" value="ECO:0007669"/>
    <property type="project" value="InterPro"/>
</dbReference>
<dbReference type="InterPro" id="IPR017871">
    <property type="entry name" value="ABC_transporter-like_CS"/>
</dbReference>
<dbReference type="Pfam" id="PF00005">
    <property type="entry name" value="ABC_tran"/>
    <property type="match status" value="2"/>
</dbReference>
<evidence type="ECO:0000313" key="15">
    <source>
        <dbReference type="Proteomes" id="UP001295684"/>
    </source>
</evidence>
<comment type="caution">
    <text evidence="14">The sequence shown here is derived from an EMBL/GenBank/DDBJ whole genome shotgun (WGS) entry which is preliminary data.</text>
</comment>
<accession>A0AAD1U857</accession>
<dbReference type="PROSITE" id="PS50929">
    <property type="entry name" value="ABC_TM1F"/>
    <property type="match status" value="2"/>
</dbReference>
<dbReference type="GO" id="GO:0016887">
    <property type="term" value="F:ATP hydrolysis activity"/>
    <property type="evidence" value="ECO:0007669"/>
    <property type="project" value="InterPro"/>
</dbReference>
<dbReference type="FunFam" id="3.40.50.300:FF:000610">
    <property type="entry name" value="Multidrug resistance-associated ABC transporter"/>
    <property type="match status" value="1"/>
</dbReference>
<feature type="transmembrane region" description="Helical" evidence="11">
    <location>
        <begin position="764"/>
        <end position="788"/>
    </location>
</feature>
<evidence type="ECO:0000256" key="5">
    <source>
        <dbReference type="ARBA" id="ARBA00022737"/>
    </source>
</evidence>
<evidence type="ECO:0000259" key="12">
    <source>
        <dbReference type="PROSITE" id="PS50893"/>
    </source>
</evidence>
<evidence type="ECO:0000256" key="4">
    <source>
        <dbReference type="ARBA" id="ARBA00022692"/>
    </source>
</evidence>
<keyword evidence="5" id="KW-0677">Repeat</keyword>
<feature type="transmembrane region" description="Helical" evidence="11">
    <location>
        <begin position="813"/>
        <end position="834"/>
    </location>
</feature>
<feature type="domain" description="ABC transmembrane type-1" evidence="13">
    <location>
        <begin position="770"/>
        <end position="1037"/>
    </location>
</feature>